<keyword evidence="1" id="KW-0472">Membrane</keyword>
<keyword evidence="1" id="KW-0812">Transmembrane</keyword>
<proteinExistence type="predicted"/>
<accession>A0A1X7SSW0</accession>
<feature type="transmembrane region" description="Helical" evidence="1">
    <location>
        <begin position="7"/>
        <end position="26"/>
    </location>
</feature>
<reference evidence="2" key="1">
    <citation type="submission" date="2017-05" db="UniProtKB">
        <authorList>
            <consortium name="EnsemblMetazoa"/>
        </authorList>
    </citation>
    <scope>IDENTIFICATION</scope>
</reference>
<name>A0A1X7SSW0_AMPQE</name>
<feature type="transmembrane region" description="Helical" evidence="1">
    <location>
        <begin position="38"/>
        <end position="60"/>
    </location>
</feature>
<evidence type="ECO:0000256" key="1">
    <source>
        <dbReference type="SAM" id="Phobius"/>
    </source>
</evidence>
<sequence length="61" mass="6885">MRNWKKIALFVLEILAILSVAVYFFGDNFAEAIPNNDSVKYVSGGLIGTAFVLLYIFNFIH</sequence>
<dbReference type="InParanoid" id="A0A1X7SSW0"/>
<evidence type="ECO:0000313" key="2">
    <source>
        <dbReference type="EnsemblMetazoa" id="Aqu2.1.05232_001"/>
    </source>
</evidence>
<dbReference type="AlphaFoldDB" id="A0A1X7SSW0"/>
<protein>
    <submittedName>
        <fullName evidence="2">Uncharacterized protein</fullName>
    </submittedName>
</protein>
<keyword evidence="1" id="KW-1133">Transmembrane helix</keyword>
<dbReference type="EnsemblMetazoa" id="Aqu2.1.05232_001">
    <property type="protein sequence ID" value="Aqu2.1.05232_001"/>
    <property type="gene ID" value="Aqu2.1.05232"/>
</dbReference>
<organism evidence="2">
    <name type="scientific">Amphimedon queenslandica</name>
    <name type="common">Sponge</name>
    <dbReference type="NCBI Taxonomy" id="400682"/>
    <lineage>
        <taxon>Eukaryota</taxon>
        <taxon>Metazoa</taxon>
        <taxon>Porifera</taxon>
        <taxon>Demospongiae</taxon>
        <taxon>Heteroscleromorpha</taxon>
        <taxon>Haplosclerida</taxon>
        <taxon>Niphatidae</taxon>
        <taxon>Amphimedon</taxon>
    </lineage>
</organism>